<evidence type="ECO:0000313" key="2">
    <source>
        <dbReference type="EMBL" id="KAH7431625.1"/>
    </source>
</evidence>
<proteinExistence type="predicted"/>
<dbReference type="PANTHER" id="PTHR46226:SF6">
    <property type="entry name" value="SEC14P-LIKE PHOSPHATIDYLINOSITOL TRANSFER FAMILY PROTEIN"/>
    <property type="match status" value="1"/>
</dbReference>
<feature type="domain" description="CRAL-TRIO" evidence="1">
    <location>
        <begin position="85"/>
        <end position="242"/>
    </location>
</feature>
<dbReference type="OMA" id="YGHIEEQ"/>
<sequence>MELVSETSISQLRALVEKANAKDIALQAAFKILHQGYPNETVARFLRAREGNVPKGFNMIMDCLRWRTNNDIDNILSRLIEPKEMYDAVRDSQLIGMTGYCRQGRPVFALGVGMSGYNKATVDHYVQSHIQINEYRDRVLLPEATKKMGHYVGTCLKILDMSNLKLSALNQLKILTTISTVDDLNYPEKTDVYYIVNAPYIFSACWKVVRPLLQERTKHKIRVLQGCGKDELLQVMDATVLPFFCQNGSKQTGSSQGSTKGLDDCYSSSHPFHKELYNYIKQKSYSVSKYLGPSPCSSLHVEVPEADAETQIFETAIETAIVKLRDETLSINDNGKTMNDV</sequence>
<dbReference type="PROSITE" id="PS50191">
    <property type="entry name" value="CRAL_TRIO"/>
    <property type="match status" value="1"/>
</dbReference>
<name>A0A8T2UDJ6_CERRI</name>
<evidence type="ECO:0000313" key="3">
    <source>
        <dbReference type="Proteomes" id="UP000825935"/>
    </source>
</evidence>
<dbReference type="EMBL" id="CM035413">
    <property type="protein sequence ID" value="KAH7431625.1"/>
    <property type="molecule type" value="Genomic_DNA"/>
</dbReference>
<dbReference type="Proteomes" id="UP000825935">
    <property type="component" value="Chromosome 8"/>
</dbReference>
<dbReference type="OrthoDB" id="1434354at2759"/>
<accession>A0A8T2UDJ6</accession>
<dbReference type="PANTHER" id="PTHR46226">
    <property type="entry name" value="CRAL-TRIO DOMAIN-CONTAINING PROTEIN"/>
    <property type="match status" value="1"/>
</dbReference>
<dbReference type="Gene3D" id="3.40.525.10">
    <property type="entry name" value="CRAL-TRIO lipid binding domain"/>
    <property type="match status" value="1"/>
</dbReference>
<dbReference type="AlphaFoldDB" id="A0A8T2UDJ6"/>
<dbReference type="Pfam" id="PF03765">
    <property type="entry name" value="CRAL_TRIO_N"/>
    <property type="match status" value="1"/>
</dbReference>
<evidence type="ECO:0000259" key="1">
    <source>
        <dbReference type="PROSITE" id="PS50191"/>
    </source>
</evidence>
<dbReference type="InterPro" id="IPR036273">
    <property type="entry name" value="CRAL/TRIO_N_dom_sf"/>
</dbReference>
<comment type="caution">
    <text evidence="2">The sequence shown here is derived from an EMBL/GenBank/DDBJ whole genome shotgun (WGS) entry which is preliminary data.</text>
</comment>
<dbReference type="InterPro" id="IPR011074">
    <property type="entry name" value="CRAL/TRIO_N_dom"/>
</dbReference>
<protein>
    <recommendedName>
        <fullName evidence="1">CRAL-TRIO domain-containing protein</fullName>
    </recommendedName>
</protein>
<dbReference type="SUPFAM" id="SSF46938">
    <property type="entry name" value="CRAL/TRIO N-terminal domain"/>
    <property type="match status" value="1"/>
</dbReference>
<dbReference type="InterPro" id="IPR036865">
    <property type="entry name" value="CRAL-TRIO_dom_sf"/>
</dbReference>
<dbReference type="SMART" id="SM00516">
    <property type="entry name" value="SEC14"/>
    <property type="match status" value="1"/>
</dbReference>
<keyword evidence="3" id="KW-1185">Reference proteome</keyword>
<gene>
    <name evidence="2" type="ORF">KP509_08G057200</name>
</gene>
<reference evidence="2" key="1">
    <citation type="submission" date="2021-08" db="EMBL/GenBank/DDBJ databases">
        <title>WGS assembly of Ceratopteris richardii.</title>
        <authorList>
            <person name="Marchant D.B."/>
            <person name="Chen G."/>
            <person name="Jenkins J."/>
            <person name="Shu S."/>
            <person name="Leebens-Mack J."/>
            <person name="Grimwood J."/>
            <person name="Schmutz J."/>
            <person name="Soltis P."/>
            <person name="Soltis D."/>
            <person name="Chen Z.-H."/>
        </authorList>
    </citation>
    <scope>NUCLEOTIDE SEQUENCE</scope>
    <source>
        <strain evidence="2">Whitten #5841</strain>
        <tissue evidence="2">Leaf</tissue>
    </source>
</reference>
<dbReference type="CDD" id="cd00170">
    <property type="entry name" value="SEC14"/>
    <property type="match status" value="1"/>
</dbReference>
<dbReference type="InterPro" id="IPR001251">
    <property type="entry name" value="CRAL-TRIO_dom"/>
</dbReference>
<organism evidence="2 3">
    <name type="scientific">Ceratopteris richardii</name>
    <name type="common">Triangle waterfern</name>
    <dbReference type="NCBI Taxonomy" id="49495"/>
    <lineage>
        <taxon>Eukaryota</taxon>
        <taxon>Viridiplantae</taxon>
        <taxon>Streptophyta</taxon>
        <taxon>Embryophyta</taxon>
        <taxon>Tracheophyta</taxon>
        <taxon>Polypodiopsida</taxon>
        <taxon>Polypodiidae</taxon>
        <taxon>Polypodiales</taxon>
        <taxon>Pteridineae</taxon>
        <taxon>Pteridaceae</taxon>
        <taxon>Parkerioideae</taxon>
        <taxon>Ceratopteris</taxon>
    </lineage>
</organism>
<dbReference type="Pfam" id="PF00650">
    <property type="entry name" value="CRAL_TRIO"/>
    <property type="match status" value="1"/>
</dbReference>
<dbReference type="SUPFAM" id="SSF52087">
    <property type="entry name" value="CRAL/TRIO domain"/>
    <property type="match status" value="1"/>
</dbReference>